<reference evidence="2" key="1">
    <citation type="submission" date="2018-07" db="EMBL/GenBank/DDBJ databases">
        <title>Giant CbK-like Caulobacter bacteriophages have genetically divergent genomes.</title>
        <authorList>
            <person name="Wilson K.M."/>
            <person name="Ely B."/>
        </authorList>
    </citation>
    <scope>NUCLEOTIDE SEQUENCE [LARGE SCALE GENOMIC DNA]</scope>
</reference>
<evidence type="ECO:0000313" key="1">
    <source>
        <dbReference type="EMBL" id="AXQ69483.1"/>
    </source>
</evidence>
<name>A0A385ECI0_9CAUD</name>
<dbReference type="Proteomes" id="UP000259421">
    <property type="component" value="Segment"/>
</dbReference>
<keyword evidence="2" id="KW-1185">Reference proteome</keyword>
<reference evidence="1 2" key="2">
    <citation type="submission" date="2018-09" db="EMBL/GenBank/DDBJ databases">
        <title>Giant CbK-like Caulobacter bacteriophages have genetically divergent genomes.</title>
        <authorList>
            <person name="Wilson K."/>
            <person name="Ely B."/>
        </authorList>
    </citation>
    <scope>NUCLEOTIDE SEQUENCE [LARGE SCALE GENOMIC DNA]</scope>
</reference>
<proteinExistence type="predicted"/>
<gene>
    <name evidence="1" type="ORF">CcrBL9_gp459</name>
</gene>
<accession>A0A385ECI0</accession>
<evidence type="ECO:0000313" key="2">
    <source>
        <dbReference type="Proteomes" id="UP000259421"/>
    </source>
</evidence>
<protein>
    <submittedName>
        <fullName evidence="1">Uncharacterized protein</fullName>
    </submittedName>
</protein>
<sequence>MQEFVHVRTPQSYDVRVVQVDDETFYVEAYVNGVWRRLLSMRHTDWRLTLASGKAWKTFEEAKAAAEAFTAYRVAWIAKETSRLREHCNTFYPTEYVREPDYAHVNHEAQAVDNFRLSYG</sequence>
<organism evidence="1 2">
    <name type="scientific">Caulobacter phage CcrBL9</name>
    <dbReference type="NCBI Taxonomy" id="2283270"/>
    <lineage>
        <taxon>Viruses</taxon>
        <taxon>Duplodnaviria</taxon>
        <taxon>Heunggongvirae</taxon>
        <taxon>Uroviricota</taxon>
        <taxon>Caudoviricetes</taxon>
        <taxon>Jeanschmidtviridae</taxon>
        <taxon>Bertelyvirus</taxon>
        <taxon>Bertelyvirus BL9</taxon>
    </lineage>
</organism>
<dbReference type="EMBL" id="MH588546">
    <property type="protein sequence ID" value="AXQ69483.1"/>
    <property type="molecule type" value="Genomic_DNA"/>
</dbReference>